<reference evidence="2" key="1">
    <citation type="journal article" date="2023" name="G3 (Bethesda)">
        <title>Genome assembly and association tests identify interacting loci associated with vigor, precocity, and sex in interspecific pistachio rootstocks.</title>
        <authorList>
            <person name="Palmer W."/>
            <person name="Jacygrad E."/>
            <person name="Sagayaradj S."/>
            <person name="Cavanaugh K."/>
            <person name="Han R."/>
            <person name="Bertier L."/>
            <person name="Beede B."/>
            <person name="Kafkas S."/>
            <person name="Golino D."/>
            <person name="Preece J."/>
            <person name="Michelmore R."/>
        </authorList>
    </citation>
    <scope>NUCLEOTIDE SEQUENCE [LARGE SCALE GENOMIC DNA]</scope>
</reference>
<dbReference type="Proteomes" id="UP001164250">
    <property type="component" value="Chromosome 10"/>
</dbReference>
<sequence length="52" mass="6047">MMVFLSLVVWLSNSSMMVFLGDWYGLVWFGKFDMVDLQLDLMVGVLECGFEF</sequence>
<organism evidence="1 2">
    <name type="scientific">Pistacia atlantica</name>
    <dbReference type="NCBI Taxonomy" id="434234"/>
    <lineage>
        <taxon>Eukaryota</taxon>
        <taxon>Viridiplantae</taxon>
        <taxon>Streptophyta</taxon>
        <taxon>Embryophyta</taxon>
        <taxon>Tracheophyta</taxon>
        <taxon>Spermatophyta</taxon>
        <taxon>Magnoliopsida</taxon>
        <taxon>eudicotyledons</taxon>
        <taxon>Gunneridae</taxon>
        <taxon>Pentapetalae</taxon>
        <taxon>rosids</taxon>
        <taxon>malvids</taxon>
        <taxon>Sapindales</taxon>
        <taxon>Anacardiaceae</taxon>
        <taxon>Pistacia</taxon>
    </lineage>
</organism>
<name>A0ACC1AEQ6_9ROSI</name>
<comment type="caution">
    <text evidence="1">The sequence shown here is derived from an EMBL/GenBank/DDBJ whole genome shotgun (WGS) entry which is preliminary data.</text>
</comment>
<gene>
    <name evidence="1" type="ORF">Patl1_07705</name>
</gene>
<keyword evidence="2" id="KW-1185">Reference proteome</keyword>
<evidence type="ECO:0000313" key="1">
    <source>
        <dbReference type="EMBL" id="KAJ0086045.1"/>
    </source>
</evidence>
<protein>
    <submittedName>
        <fullName evidence="1">Uncharacterized protein</fullName>
    </submittedName>
</protein>
<evidence type="ECO:0000313" key="2">
    <source>
        <dbReference type="Proteomes" id="UP001164250"/>
    </source>
</evidence>
<accession>A0ACC1AEQ6</accession>
<dbReference type="EMBL" id="CM047906">
    <property type="protein sequence ID" value="KAJ0086045.1"/>
    <property type="molecule type" value="Genomic_DNA"/>
</dbReference>
<proteinExistence type="predicted"/>